<feature type="domain" description="Cytochrome oxidase subunit II copper A binding" evidence="20">
    <location>
        <begin position="120"/>
        <end position="236"/>
    </location>
</feature>
<sequence length="338" mass="36845">MHSRKSYWLPILIGLPLISLLSACSGVQSSLDPAGAAAQLIADLWWPTLVVASLVTVLVLALLLIGVFRAFKHRSARPLSARQSRNLVIAGGIILPLSVTIPFALSSFSIGRTLYAPPPDDALTIEVVGKRWWWEVHYLDQDGNRIATTANELHVPVGETIRLLLKSDNVIHSFWVPNIQGKTDMMPGQVNVTSLVADEPGVYRGQCAEYCGAQHALMAFLFVAETPDEFAEWLEHQKQPAVTLETAQAVQGREVFSDSGCAECHTIRGTQADGQEGPDLTHLASRRMLAAATVPNRIGHLGGWITDPQHIKPESLMPPTELTPDDLQSLLSYLGSLE</sequence>
<dbReference type="InterPro" id="IPR008972">
    <property type="entry name" value="Cupredoxin"/>
</dbReference>
<evidence type="ECO:0000256" key="1">
    <source>
        <dbReference type="ARBA" id="ARBA00004141"/>
    </source>
</evidence>
<dbReference type="OrthoDB" id="9781261at2"/>
<evidence type="ECO:0000256" key="16">
    <source>
        <dbReference type="ARBA" id="ARBA00031399"/>
    </source>
</evidence>
<evidence type="ECO:0000256" key="2">
    <source>
        <dbReference type="ARBA" id="ARBA00007866"/>
    </source>
</evidence>
<evidence type="ECO:0000256" key="7">
    <source>
        <dbReference type="ARBA" id="ARBA00022692"/>
    </source>
</evidence>
<evidence type="ECO:0000256" key="3">
    <source>
        <dbReference type="ARBA" id="ARBA00012949"/>
    </source>
</evidence>
<dbReference type="Gene3D" id="2.60.40.420">
    <property type="entry name" value="Cupredoxins - blue copper proteins"/>
    <property type="match status" value="1"/>
</dbReference>
<name>A0A365TPT9_9GAMM</name>
<keyword evidence="8 18" id="KW-0479">Metal-binding</keyword>
<keyword evidence="12 18" id="KW-0408">Iron</keyword>
<evidence type="ECO:0000313" key="22">
    <source>
        <dbReference type="EMBL" id="RBI67981.1"/>
    </source>
</evidence>
<protein>
    <recommendedName>
        <fullName evidence="3">cytochrome-c oxidase</fullName>
        <ecNumber evidence="3">7.1.1.9</ecNumber>
    </recommendedName>
    <alternativeName>
        <fullName evidence="16">Cytochrome aa3 subunit 2</fullName>
    </alternativeName>
</protein>
<dbReference type="NCBIfam" id="TIGR02866">
    <property type="entry name" value="CoxB"/>
    <property type="match status" value="1"/>
</dbReference>
<dbReference type="EC" id="7.1.1.9" evidence="3"/>
<feature type="transmembrane region" description="Helical" evidence="19">
    <location>
        <begin position="48"/>
        <end position="67"/>
    </location>
</feature>
<dbReference type="InterPro" id="IPR014222">
    <property type="entry name" value="Cyt_c_oxidase_su2"/>
</dbReference>
<dbReference type="GO" id="GO:0016491">
    <property type="term" value="F:oxidoreductase activity"/>
    <property type="evidence" value="ECO:0007669"/>
    <property type="project" value="UniProtKB-KW"/>
</dbReference>
<dbReference type="PANTHER" id="PTHR22888:SF9">
    <property type="entry name" value="CYTOCHROME C OXIDASE SUBUNIT 2"/>
    <property type="match status" value="1"/>
</dbReference>
<evidence type="ECO:0000256" key="8">
    <source>
        <dbReference type="ARBA" id="ARBA00022723"/>
    </source>
</evidence>
<keyword evidence="13" id="KW-0186">Copper</keyword>
<comment type="subcellular location">
    <subcellularLocation>
        <location evidence="1">Membrane</location>
        <topology evidence="1">Multi-pass membrane protein</topology>
    </subcellularLocation>
</comment>
<dbReference type="SUPFAM" id="SSF46626">
    <property type="entry name" value="Cytochrome c"/>
    <property type="match status" value="1"/>
</dbReference>
<reference evidence="23" key="1">
    <citation type="submission" date="2018-06" db="EMBL/GenBank/DDBJ databases">
        <title>Whole genome sequencing of four bacterial strains from South Shetland trench revealing bio-synthetic gene clusters.</title>
        <authorList>
            <person name="Abdel-Mageed W.M."/>
            <person name="Lehri B."/>
            <person name="Jarmusch S."/>
            <person name="Miranda K."/>
            <person name="Goodfellow M."/>
            <person name="Jaspars M."/>
            <person name="Karlyshev A.V."/>
        </authorList>
    </citation>
    <scope>NUCLEOTIDE SEQUENCE [LARGE SCALE GENOMIC DNA]</scope>
    <source>
        <strain evidence="23">SST4</strain>
    </source>
</reference>
<evidence type="ECO:0000256" key="13">
    <source>
        <dbReference type="ARBA" id="ARBA00023008"/>
    </source>
</evidence>
<dbReference type="InterPro" id="IPR009056">
    <property type="entry name" value="Cyt_c-like_dom"/>
</dbReference>
<comment type="similarity">
    <text evidence="2">Belongs to the cytochrome c oxidase subunit 2 family.</text>
</comment>
<evidence type="ECO:0000256" key="14">
    <source>
        <dbReference type="ARBA" id="ARBA00023136"/>
    </source>
</evidence>
<evidence type="ECO:0000256" key="19">
    <source>
        <dbReference type="SAM" id="Phobius"/>
    </source>
</evidence>
<dbReference type="EMBL" id="QNTU01000003">
    <property type="protein sequence ID" value="RBI67981.1"/>
    <property type="molecule type" value="Genomic_DNA"/>
</dbReference>
<organism evidence="22 23">
    <name type="scientific">Vreelandella sulfidaeris</name>
    <dbReference type="NCBI Taxonomy" id="115553"/>
    <lineage>
        <taxon>Bacteria</taxon>
        <taxon>Pseudomonadati</taxon>
        <taxon>Pseudomonadota</taxon>
        <taxon>Gammaproteobacteria</taxon>
        <taxon>Oceanospirillales</taxon>
        <taxon>Halomonadaceae</taxon>
        <taxon>Vreelandella</taxon>
    </lineage>
</organism>
<keyword evidence="11 19" id="KW-1133">Transmembrane helix</keyword>
<evidence type="ECO:0000256" key="4">
    <source>
        <dbReference type="ARBA" id="ARBA00022448"/>
    </source>
</evidence>
<keyword evidence="9" id="KW-1278">Translocase</keyword>
<dbReference type="PROSITE" id="PS51007">
    <property type="entry name" value="CYTC"/>
    <property type="match status" value="1"/>
</dbReference>
<dbReference type="SUPFAM" id="SSF49503">
    <property type="entry name" value="Cupredoxins"/>
    <property type="match status" value="1"/>
</dbReference>
<dbReference type="GO" id="GO:0004129">
    <property type="term" value="F:cytochrome-c oxidase activity"/>
    <property type="evidence" value="ECO:0007669"/>
    <property type="project" value="UniProtKB-EC"/>
</dbReference>
<keyword evidence="7 19" id="KW-0812">Transmembrane</keyword>
<dbReference type="Pfam" id="PF00116">
    <property type="entry name" value="COX2"/>
    <property type="match status" value="1"/>
</dbReference>
<evidence type="ECO:0000313" key="23">
    <source>
        <dbReference type="Proteomes" id="UP000252204"/>
    </source>
</evidence>
<dbReference type="GO" id="GO:0005507">
    <property type="term" value="F:copper ion binding"/>
    <property type="evidence" value="ECO:0007669"/>
    <property type="project" value="InterPro"/>
</dbReference>
<dbReference type="PANTHER" id="PTHR22888">
    <property type="entry name" value="CYTOCHROME C OXIDASE, SUBUNIT II"/>
    <property type="match status" value="1"/>
</dbReference>
<feature type="transmembrane region" description="Helical" evidence="19">
    <location>
        <begin position="87"/>
        <end position="105"/>
    </location>
</feature>
<evidence type="ECO:0000256" key="10">
    <source>
        <dbReference type="ARBA" id="ARBA00022982"/>
    </source>
</evidence>
<dbReference type="InterPro" id="IPR034236">
    <property type="entry name" value="CuRO_CcO_Caa3_II"/>
</dbReference>
<keyword evidence="10" id="KW-0249">Electron transport</keyword>
<dbReference type="GO" id="GO:0016020">
    <property type="term" value="C:membrane"/>
    <property type="evidence" value="ECO:0007669"/>
    <property type="project" value="UniProtKB-SubCell"/>
</dbReference>
<dbReference type="InterPro" id="IPR002429">
    <property type="entry name" value="CcO_II-like_C"/>
</dbReference>
<keyword evidence="6" id="KW-0679">Respiratory chain</keyword>
<evidence type="ECO:0000256" key="9">
    <source>
        <dbReference type="ARBA" id="ARBA00022967"/>
    </source>
</evidence>
<evidence type="ECO:0000256" key="15">
    <source>
        <dbReference type="ARBA" id="ARBA00024688"/>
    </source>
</evidence>
<dbReference type="PROSITE" id="PS51257">
    <property type="entry name" value="PROKAR_LIPOPROTEIN"/>
    <property type="match status" value="1"/>
</dbReference>
<dbReference type="Pfam" id="PF00034">
    <property type="entry name" value="Cytochrom_C"/>
    <property type="match status" value="1"/>
</dbReference>
<evidence type="ECO:0000259" key="21">
    <source>
        <dbReference type="PROSITE" id="PS51007"/>
    </source>
</evidence>
<keyword evidence="14 19" id="KW-0472">Membrane</keyword>
<dbReference type="InterPro" id="IPR045187">
    <property type="entry name" value="CcO_II"/>
</dbReference>
<dbReference type="InterPro" id="IPR036909">
    <property type="entry name" value="Cyt_c-like_dom_sf"/>
</dbReference>
<evidence type="ECO:0000256" key="6">
    <source>
        <dbReference type="ARBA" id="ARBA00022660"/>
    </source>
</evidence>
<dbReference type="Gene3D" id="1.10.287.90">
    <property type="match status" value="1"/>
</dbReference>
<evidence type="ECO:0000259" key="20">
    <source>
        <dbReference type="PROSITE" id="PS50857"/>
    </source>
</evidence>
<dbReference type="GO" id="GO:0020037">
    <property type="term" value="F:heme binding"/>
    <property type="evidence" value="ECO:0007669"/>
    <property type="project" value="InterPro"/>
</dbReference>
<dbReference type="Proteomes" id="UP000252204">
    <property type="component" value="Unassembled WGS sequence"/>
</dbReference>
<keyword evidence="22" id="KW-0560">Oxidoreductase</keyword>
<comment type="caution">
    <text evidence="22">The sequence shown here is derived from an EMBL/GenBank/DDBJ whole genome shotgun (WGS) entry which is preliminary data.</text>
</comment>
<dbReference type="InterPro" id="IPR001505">
    <property type="entry name" value="Copper_CuA"/>
</dbReference>
<evidence type="ECO:0000256" key="18">
    <source>
        <dbReference type="PROSITE-ProRule" id="PRU00433"/>
    </source>
</evidence>
<feature type="domain" description="Cytochrome c" evidence="21">
    <location>
        <begin position="247"/>
        <end position="338"/>
    </location>
</feature>
<keyword evidence="4" id="KW-0813">Transport</keyword>
<accession>A0A365TPT9</accession>
<dbReference type="GO" id="GO:0042773">
    <property type="term" value="P:ATP synthesis coupled electron transport"/>
    <property type="evidence" value="ECO:0007669"/>
    <property type="project" value="TreeGrafter"/>
</dbReference>
<comment type="function">
    <text evidence="15">Subunits I and II form the functional core of the enzyme complex. Electrons originating in cytochrome c are transferred via heme a and Cu(A) to the binuclear center formed by heme a3 and Cu(B).</text>
</comment>
<dbReference type="AlphaFoldDB" id="A0A365TPT9"/>
<proteinExistence type="inferred from homology"/>
<evidence type="ECO:0000256" key="12">
    <source>
        <dbReference type="ARBA" id="ARBA00023004"/>
    </source>
</evidence>
<evidence type="ECO:0000256" key="5">
    <source>
        <dbReference type="ARBA" id="ARBA00022617"/>
    </source>
</evidence>
<keyword evidence="23" id="KW-1185">Reference proteome</keyword>
<dbReference type="PROSITE" id="PS50857">
    <property type="entry name" value="COX2_CUA"/>
    <property type="match status" value="1"/>
</dbReference>
<dbReference type="RefSeq" id="WP_113268935.1">
    <property type="nucleotide sequence ID" value="NZ_QNTU01000003.1"/>
</dbReference>
<comment type="catalytic activity">
    <reaction evidence="17">
        <text>4 Fe(II)-[cytochrome c] + O2 + 8 H(+)(in) = 4 Fe(III)-[cytochrome c] + 2 H2O + 4 H(+)(out)</text>
        <dbReference type="Rhea" id="RHEA:11436"/>
        <dbReference type="Rhea" id="RHEA-COMP:10350"/>
        <dbReference type="Rhea" id="RHEA-COMP:14399"/>
        <dbReference type="ChEBI" id="CHEBI:15377"/>
        <dbReference type="ChEBI" id="CHEBI:15378"/>
        <dbReference type="ChEBI" id="CHEBI:15379"/>
        <dbReference type="ChEBI" id="CHEBI:29033"/>
        <dbReference type="ChEBI" id="CHEBI:29034"/>
        <dbReference type="EC" id="7.1.1.9"/>
    </reaction>
</comment>
<evidence type="ECO:0000256" key="11">
    <source>
        <dbReference type="ARBA" id="ARBA00022989"/>
    </source>
</evidence>
<dbReference type="CDD" id="cd04213">
    <property type="entry name" value="CuRO_CcO_Caa3_II"/>
    <property type="match status" value="1"/>
</dbReference>
<keyword evidence="5 18" id="KW-0349">Heme</keyword>
<gene>
    <name evidence="22" type="primary">coxB</name>
    <name evidence="22" type="ORF">DQ400_06200</name>
</gene>
<dbReference type="InterPro" id="IPR036257">
    <property type="entry name" value="Cyt_c_oxidase_su2_TM_sf"/>
</dbReference>
<evidence type="ECO:0000256" key="17">
    <source>
        <dbReference type="ARBA" id="ARBA00047816"/>
    </source>
</evidence>
<dbReference type="PROSITE" id="PS00078">
    <property type="entry name" value="COX2"/>
    <property type="match status" value="1"/>
</dbReference>